<organism evidence="2 3">
    <name type="scientific">Aureimonas jatrophae</name>
    <dbReference type="NCBI Taxonomy" id="1166073"/>
    <lineage>
        <taxon>Bacteria</taxon>
        <taxon>Pseudomonadati</taxon>
        <taxon>Pseudomonadota</taxon>
        <taxon>Alphaproteobacteria</taxon>
        <taxon>Hyphomicrobiales</taxon>
        <taxon>Aurantimonadaceae</taxon>
        <taxon>Aureimonas</taxon>
    </lineage>
</organism>
<evidence type="ECO:0000313" key="3">
    <source>
        <dbReference type="Proteomes" id="UP000198793"/>
    </source>
</evidence>
<dbReference type="Proteomes" id="UP000198793">
    <property type="component" value="Unassembled WGS sequence"/>
</dbReference>
<evidence type="ECO:0000313" key="2">
    <source>
        <dbReference type="EMBL" id="SDO64188.1"/>
    </source>
</evidence>
<dbReference type="AlphaFoldDB" id="A0A1H0L7J7"/>
<keyword evidence="1" id="KW-1133">Transmembrane helix</keyword>
<keyword evidence="1" id="KW-0472">Membrane</keyword>
<sequence length="49" mass="5290">MDSIKPGDGPGMALWKRLFGGTQIEGRLKLTLFLAAYLLIGGLTLAQWA</sequence>
<reference evidence="2 3" key="1">
    <citation type="submission" date="2016-10" db="EMBL/GenBank/DDBJ databases">
        <authorList>
            <person name="de Groot N.N."/>
        </authorList>
    </citation>
    <scope>NUCLEOTIDE SEQUENCE [LARGE SCALE GENOMIC DNA]</scope>
    <source>
        <strain evidence="3">L7-484,KACC 16230,DSM 25025</strain>
    </source>
</reference>
<keyword evidence="3" id="KW-1185">Reference proteome</keyword>
<feature type="transmembrane region" description="Helical" evidence="1">
    <location>
        <begin position="30"/>
        <end position="48"/>
    </location>
</feature>
<proteinExistence type="predicted"/>
<name>A0A1H0L7J7_9HYPH</name>
<gene>
    <name evidence="2" type="ORF">SAMN05192530_10975</name>
</gene>
<protein>
    <submittedName>
        <fullName evidence="2">Uncharacterized protein</fullName>
    </submittedName>
</protein>
<dbReference type="EMBL" id="FNIT01000009">
    <property type="protein sequence ID" value="SDO64188.1"/>
    <property type="molecule type" value="Genomic_DNA"/>
</dbReference>
<keyword evidence="1" id="KW-0812">Transmembrane</keyword>
<dbReference type="RefSeq" id="WP_170842637.1">
    <property type="nucleotide sequence ID" value="NZ_FNIT01000009.1"/>
</dbReference>
<accession>A0A1H0L7J7</accession>
<evidence type="ECO:0000256" key="1">
    <source>
        <dbReference type="SAM" id="Phobius"/>
    </source>
</evidence>